<dbReference type="SMART" id="SM00114">
    <property type="entry name" value="CARD"/>
    <property type="match status" value="2"/>
</dbReference>
<dbReference type="EnsemblMetazoa" id="CapteT185813">
    <property type="protein sequence ID" value="CapteP185813"/>
    <property type="gene ID" value="CapteG185813"/>
</dbReference>
<organism evidence="3">
    <name type="scientific">Capitella teleta</name>
    <name type="common">Polychaete worm</name>
    <dbReference type="NCBI Taxonomy" id="283909"/>
    <lineage>
        <taxon>Eukaryota</taxon>
        <taxon>Metazoa</taxon>
        <taxon>Spiralia</taxon>
        <taxon>Lophotrochozoa</taxon>
        <taxon>Annelida</taxon>
        <taxon>Polychaeta</taxon>
        <taxon>Sedentaria</taxon>
        <taxon>Scolecida</taxon>
        <taxon>Capitellidae</taxon>
        <taxon>Capitella</taxon>
    </lineage>
</organism>
<dbReference type="SUPFAM" id="SSF47986">
    <property type="entry name" value="DEATH domain"/>
    <property type="match status" value="2"/>
</dbReference>
<dbReference type="PROSITE" id="PS50209">
    <property type="entry name" value="CARD"/>
    <property type="match status" value="2"/>
</dbReference>
<dbReference type="CDD" id="cd01671">
    <property type="entry name" value="CARD"/>
    <property type="match status" value="2"/>
</dbReference>
<reference evidence="5" key="1">
    <citation type="submission" date="2012-12" db="EMBL/GenBank/DDBJ databases">
        <authorList>
            <person name="Hellsten U."/>
            <person name="Grimwood J."/>
            <person name="Chapman J.A."/>
            <person name="Shapiro H."/>
            <person name="Aerts A."/>
            <person name="Otillar R.P."/>
            <person name="Terry A.Y."/>
            <person name="Boore J.L."/>
            <person name="Simakov O."/>
            <person name="Marletaz F."/>
            <person name="Cho S.-J."/>
            <person name="Edsinger-Gonzales E."/>
            <person name="Havlak P."/>
            <person name="Kuo D.-H."/>
            <person name="Larsson T."/>
            <person name="Lv J."/>
            <person name="Arendt D."/>
            <person name="Savage R."/>
            <person name="Osoegawa K."/>
            <person name="de Jong P."/>
            <person name="Lindberg D.R."/>
            <person name="Seaver E.C."/>
            <person name="Weisblat D.A."/>
            <person name="Putnam N.H."/>
            <person name="Grigoriev I.V."/>
            <person name="Rokhsar D.S."/>
        </authorList>
    </citation>
    <scope>NUCLEOTIDE SEQUENCE</scope>
    <source>
        <strain evidence="5">I ESC-2004</strain>
    </source>
</reference>
<evidence type="ECO:0000313" key="4">
    <source>
        <dbReference type="EnsemblMetazoa" id="CapteP185813"/>
    </source>
</evidence>
<dbReference type="PANTHER" id="PTHR15034:SF5">
    <property type="entry name" value="DEATH DOMAIN-CONTAINING PROTEIN CRADD"/>
    <property type="match status" value="1"/>
</dbReference>
<sequence length="396" mass="44794">MSSRSNSFKGSFLFRTLMGNTNSPKFRRRSEPPGNKSDTSTWEMIDREDVPPVRIQPPSHRNSESSFSSWQEYSAGDDEDYDTDVAIKVQEVRKSVEQSLTFGPLSKQLLLNQLNGVERLACVLKKAEQSSKSRLSINNQERLDRNRESLCLNMTMDDNFYKHLQAKKVISADLAEEIRSVGTKRRQVATLLDLVKLLGEKAFCGFCSALEASGQGFLVDTINLMDMDRETQDSMSRSCPSFDRLLSEKTEHVVLPVACFPLSSHSIMMDVSVREGGTPLLDEHGKPQSRMCSVYTMALIKNRVRLCRELFAEMIFDFLLEDEILTTDVTEALFLLGTRHRMNQVLMNILPFYGDAAFESFVSALKRTGQDHLALLLENFVISNHPTVNNQSNNPP</sequence>
<reference evidence="4" key="3">
    <citation type="submission" date="2015-06" db="UniProtKB">
        <authorList>
            <consortium name="EnsemblMetazoa"/>
        </authorList>
    </citation>
    <scope>IDENTIFICATION</scope>
</reference>
<reference evidence="3 5" key="2">
    <citation type="journal article" date="2013" name="Nature">
        <title>Insights into bilaterian evolution from three spiralian genomes.</title>
        <authorList>
            <person name="Simakov O."/>
            <person name="Marletaz F."/>
            <person name="Cho S.J."/>
            <person name="Edsinger-Gonzales E."/>
            <person name="Havlak P."/>
            <person name="Hellsten U."/>
            <person name="Kuo D.H."/>
            <person name="Larsson T."/>
            <person name="Lv J."/>
            <person name="Arendt D."/>
            <person name="Savage R."/>
            <person name="Osoegawa K."/>
            <person name="de Jong P."/>
            <person name="Grimwood J."/>
            <person name="Chapman J.A."/>
            <person name="Shapiro H."/>
            <person name="Aerts A."/>
            <person name="Otillar R.P."/>
            <person name="Terry A.Y."/>
            <person name="Boore J.L."/>
            <person name="Grigoriev I.V."/>
            <person name="Lindberg D.R."/>
            <person name="Seaver E.C."/>
            <person name="Weisblat D.A."/>
            <person name="Putnam N.H."/>
            <person name="Rokhsar D.S."/>
        </authorList>
    </citation>
    <scope>NUCLEOTIDE SEQUENCE</scope>
    <source>
        <strain evidence="3 5">I ESC-2004</strain>
    </source>
</reference>
<keyword evidence="5" id="KW-1185">Reference proteome</keyword>
<dbReference type="STRING" id="283909.R7UKC7"/>
<dbReference type="InterPro" id="IPR011029">
    <property type="entry name" value="DEATH-like_dom_sf"/>
</dbReference>
<feature type="domain" description="CARD" evidence="2">
    <location>
        <begin position="135"/>
        <end position="225"/>
    </location>
</feature>
<dbReference type="InterPro" id="IPR001315">
    <property type="entry name" value="CARD"/>
</dbReference>
<dbReference type="GO" id="GO:0070513">
    <property type="term" value="F:death domain binding"/>
    <property type="evidence" value="ECO:0007669"/>
    <property type="project" value="InterPro"/>
</dbReference>
<dbReference type="PANTHER" id="PTHR15034">
    <property type="entry name" value="DEATH DOMAIN-CONTAINING PROTEIN CRADD"/>
    <property type="match status" value="1"/>
</dbReference>
<dbReference type="AlphaFoldDB" id="R7UKC7"/>
<dbReference type="Pfam" id="PF00619">
    <property type="entry name" value="CARD"/>
    <property type="match status" value="2"/>
</dbReference>
<proteinExistence type="predicted"/>
<dbReference type="GO" id="GO:0002020">
    <property type="term" value="F:protease binding"/>
    <property type="evidence" value="ECO:0007669"/>
    <property type="project" value="InterPro"/>
</dbReference>
<accession>R7UKC7</accession>
<name>R7UKC7_CAPTE</name>
<dbReference type="GO" id="GO:0042981">
    <property type="term" value="P:regulation of apoptotic process"/>
    <property type="evidence" value="ECO:0007669"/>
    <property type="project" value="InterPro"/>
</dbReference>
<dbReference type="Proteomes" id="UP000014760">
    <property type="component" value="Unassembled WGS sequence"/>
</dbReference>
<evidence type="ECO:0000313" key="5">
    <source>
        <dbReference type="Proteomes" id="UP000014760"/>
    </source>
</evidence>
<evidence type="ECO:0000313" key="3">
    <source>
        <dbReference type="EMBL" id="ELU06538.1"/>
    </source>
</evidence>
<dbReference type="Gene3D" id="1.10.533.10">
    <property type="entry name" value="Death Domain, Fas"/>
    <property type="match status" value="2"/>
</dbReference>
<gene>
    <name evidence="3" type="ORF">CAPTEDRAFT_185813</name>
</gene>
<evidence type="ECO:0000259" key="2">
    <source>
        <dbReference type="PROSITE" id="PS50209"/>
    </source>
</evidence>
<dbReference type="EMBL" id="AMQN01007380">
    <property type="status" value="NOT_ANNOTATED_CDS"/>
    <property type="molecule type" value="Genomic_DNA"/>
</dbReference>
<dbReference type="EMBL" id="KB300556">
    <property type="protein sequence ID" value="ELU06538.1"/>
    <property type="molecule type" value="Genomic_DNA"/>
</dbReference>
<dbReference type="HOGENOM" id="CLU_696864_0_0_1"/>
<dbReference type="InterPro" id="IPR037939">
    <property type="entry name" value="CRADD"/>
</dbReference>
<protein>
    <recommendedName>
        <fullName evidence="2">CARD domain-containing protein</fullName>
    </recommendedName>
</protein>
<feature type="compositionally biased region" description="Low complexity" evidence="1">
    <location>
        <begin position="64"/>
        <end position="74"/>
    </location>
</feature>
<evidence type="ECO:0000256" key="1">
    <source>
        <dbReference type="SAM" id="MobiDB-lite"/>
    </source>
</evidence>
<feature type="domain" description="CARD" evidence="2">
    <location>
        <begin position="291"/>
        <end position="380"/>
    </location>
</feature>
<feature type="region of interest" description="Disordered" evidence="1">
    <location>
        <begin position="19"/>
        <end position="76"/>
    </location>
</feature>